<feature type="transmembrane region" description="Helical" evidence="1">
    <location>
        <begin position="181"/>
        <end position="206"/>
    </location>
</feature>
<dbReference type="PANTHER" id="PTHR33531">
    <property type="entry name" value="RUBRERYTHRIN SUBFAMILY"/>
    <property type="match status" value="1"/>
</dbReference>
<dbReference type="GeneID" id="33327998"/>
<evidence type="ECO:0000313" key="4">
    <source>
        <dbReference type="Proteomes" id="UP000250085"/>
    </source>
</evidence>
<dbReference type="OrthoDB" id="85946at2157"/>
<proteinExistence type="predicted"/>
<keyword evidence="1" id="KW-1133">Transmembrane helix</keyword>
<dbReference type="PANTHER" id="PTHR33531:SF7">
    <property type="entry name" value="HYPOTHETICAL MEMBRANE PROTEIN, CONSERVED"/>
    <property type="match status" value="1"/>
</dbReference>
<dbReference type="Proteomes" id="UP000250085">
    <property type="component" value="Chromosome"/>
</dbReference>
<evidence type="ECO:0000259" key="2">
    <source>
        <dbReference type="Pfam" id="PF05763"/>
    </source>
</evidence>
<feature type="transmembrane region" description="Helical" evidence="1">
    <location>
        <begin position="65"/>
        <end position="85"/>
    </location>
</feature>
<feature type="domain" description="DUF835" evidence="2">
    <location>
        <begin position="234"/>
        <end position="368"/>
    </location>
</feature>
<accession>A0A2Z2MY82</accession>
<feature type="transmembrane region" description="Helical" evidence="1">
    <location>
        <begin position="34"/>
        <end position="53"/>
    </location>
</feature>
<feature type="transmembrane region" description="Helical" evidence="1">
    <location>
        <begin position="157"/>
        <end position="175"/>
    </location>
</feature>
<dbReference type="Pfam" id="PF05763">
    <property type="entry name" value="DUF835"/>
    <property type="match status" value="1"/>
</dbReference>
<keyword evidence="1" id="KW-0472">Membrane</keyword>
<feature type="transmembrane region" description="Helical" evidence="1">
    <location>
        <begin position="128"/>
        <end position="145"/>
    </location>
</feature>
<reference evidence="3 4" key="1">
    <citation type="submission" date="2016-04" db="EMBL/GenBank/DDBJ databases">
        <title>Complete genome sequence of Thermococcus radiotolerans type strain EJ2.</title>
        <authorList>
            <person name="Oger P.M."/>
        </authorList>
    </citation>
    <scope>NUCLEOTIDE SEQUENCE [LARGE SCALE GENOMIC DNA]</scope>
    <source>
        <strain evidence="3 4">EJ2</strain>
    </source>
</reference>
<protein>
    <recommendedName>
        <fullName evidence="2">DUF835 domain-containing protein</fullName>
    </recommendedName>
</protein>
<feature type="transmembrane region" description="Helical" evidence="1">
    <location>
        <begin position="97"/>
        <end position="116"/>
    </location>
</feature>
<dbReference type="AlphaFoldDB" id="A0A2Z2MY82"/>
<name>A0A2Z2MY82_9EURY</name>
<dbReference type="InterPro" id="IPR008553">
    <property type="entry name" value="DUF835"/>
</dbReference>
<feature type="transmembrane region" description="Helical" evidence="1">
    <location>
        <begin position="6"/>
        <end position="27"/>
    </location>
</feature>
<gene>
    <name evidence="3" type="ORF">A3L10_04080</name>
</gene>
<dbReference type="RefSeq" id="WP_088866520.1">
    <property type="nucleotide sequence ID" value="NZ_CP015106.1"/>
</dbReference>
<keyword evidence="4" id="KW-1185">Reference proteome</keyword>
<dbReference type="EMBL" id="CP015106">
    <property type="protein sequence ID" value="ASJ14354.1"/>
    <property type="molecule type" value="Genomic_DNA"/>
</dbReference>
<keyword evidence="1" id="KW-0812">Transmembrane</keyword>
<dbReference type="KEGG" id="trl:A3L10_04080"/>
<organism evidence="3 4">
    <name type="scientific">Thermococcus radiotolerans</name>
    <dbReference type="NCBI Taxonomy" id="187880"/>
    <lineage>
        <taxon>Archaea</taxon>
        <taxon>Methanobacteriati</taxon>
        <taxon>Methanobacteriota</taxon>
        <taxon>Thermococci</taxon>
        <taxon>Thermococcales</taxon>
        <taxon>Thermococcaceae</taxon>
        <taxon>Thermococcus</taxon>
    </lineage>
</organism>
<sequence length="371" mass="41985">MNWHDLVSIINFISRWVLFFAVFYKTYQTREKSWMLLTTAFFINVLDIESYIFKPLGIEIAHDAYRIASKIPNFFIATLLIWGALHLKYRTSKFKHVVAISVLLVLSYVWLFLLAANAFHDNFFIESTFPSLVYGAALIYFGMILREKEISDRSIDSLFPIGLMLLGVLNLTYPVTRHIEWFAPIGFFLGALFRIMAAVGAVKFVFIPFPPARAPPVPKKNIPPGAYLCPSREKASEKFGSIEEASNLVMITRENIDSIVGKVHPSALVFWVTRVMEGQIHKSPEIYAISPTKIDILTDLIAKAVESGYRVVYVDAVEYLIVENGFENALKFLLNVKDHVLVAGGTLILVVDPGTLDKTQRRILEREFPGG</sequence>
<evidence type="ECO:0000313" key="3">
    <source>
        <dbReference type="EMBL" id="ASJ14354.1"/>
    </source>
</evidence>
<evidence type="ECO:0000256" key="1">
    <source>
        <dbReference type="SAM" id="Phobius"/>
    </source>
</evidence>